<accession>A0AAD4EZI3</accession>
<proteinExistence type="predicted"/>
<dbReference type="PANTHER" id="PTHR42080">
    <property type="entry name" value="SRR1 DOMAIN-CONTAINING PROTEIN"/>
    <property type="match status" value="1"/>
</dbReference>
<feature type="domain" description="SRR1-like" evidence="1">
    <location>
        <begin position="177"/>
        <end position="280"/>
    </location>
</feature>
<gene>
    <name evidence="2" type="ORF">NEMBOFW57_000352</name>
</gene>
<reference evidence="2" key="1">
    <citation type="submission" date="2023-02" db="EMBL/GenBank/DDBJ databases">
        <authorList>
            <person name="Palmer J.M."/>
        </authorList>
    </citation>
    <scope>NUCLEOTIDE SEQUENCE</scope>
    <source>
        <strain evidence="2">FW57</strain>
    </source>
</reference>
<comment type="caution">
    <text evidence="2">The sequence shown here is derived from an EMBL/GenBank/DDBJ whole genome shotgun (WGS) entry which is preliminary data.</text>
</comment>
<dbReference type="AlphaFoldDB" id="A0AAD4EZI3"/>
<evidence type="ECO:0000313" key="2">
    <source>
        <dbReference type="EMBL" id="KAG7290352.1"/>
    </source>
</evidence>
<evidence type="ECO:0000313" key="3">
    <source>
        <dbReference type="Proteomes" id="UP001197093"/>
    </source>
</evidence>
<sequence>MDMLKHVTPMVLQDVPCPPLTPEKLKTEATHACELLQAHYNAGRPFFSKAQLRDLAEQLVRGLDGRAVSFPVEIGKDHGCHPRGPEFRIIATAPALRYCPPAAPPAVFHPSLALLPVEIAFTTKISSSSSFSVVEPAPACSSVSAATVSARLALARQEQRDCVARLCALLKPVLPEGTDKVVAFACGTMGSVGDGGGDGGEEEKGLEEMVGRSTAQHALTLQVRDLLRDCAGRDAGDVRCYAQDPGYTVVDEQVLGKEGVDVVDDPEGFLEVDEASVVISVCPNVPD</sequence>
<dbReference type="PANTHER" id="PTHR42080:SF3">
    <property type="entry name" value="SRR1-LIKE DOMAIN-CONTAINING PROTEIN"/>
    <property type="match status" value="1"/>
</dbReference>
<protein>
    <recommendedName>
        <fullName evidence="1">SRR1-like domain-containing protein</fullName>
    </recommendedName>
</protein>
<keyword evidence="3" id="KW-1185">Reference proteome</keyword>
<dbReference type="EMBL" id="JAHCVI010000001">
    <property type="protein sequence ID" value="KAG7290352.1"/>
    <property type="molecule type" value="Genomic_DNA"/>
</dbReference>
<dbReference type="Proteomes" id="UP001197093">
    <property type="component" value="Unassembled WGS sequence"/>
</dbReference>
<name>A0AAD4EZI3_9PEZI</name>
<dbReference type="Pfam" id="PF07985">
    <property type="entry name" value="SRR1"/>
    <property type="match status" value="1"/>
</dbReference>
<dbReference type="InterPro" id="IPR012942">
    <property type="entry name" value="SRR1-like"/>
</dbReference>
<evidence type="ECO:0000259" key="1">
    <source>
        <dbReference type="Pfam" id="PF07985"/>
    </source>
</evidence>
<organism evidence="2 3">
    <name type="scientific">Staphylotrichum longicolle</name>
    <dbReference type="NCBI Taxonomy" id="669026"/>
    <lineage>
        <taxon>Eukaryota</taxon>
        <taxon>Fungi</taxon>
        <taxon>Dikarya</taxon>
        <taxon>Ascomycota</taxon>
        <taxon>Pezizomycotina</taxon>
        <taxon>Sordariomycetes</taxon>
        <taxon>Sordariomycetidae</taxon>
        <taxon>Sordariales</taxon>
        <taxon>Chaetomiaceae</taxon>
        <taxon>Staphylotrichum</taxon>
    </lineage>
</organism>